<evidence type="ECO:0000313" key="3">
    <source>
        <dbReference type="Proteomes" id="UP000593567"/>
    </source>
</evidence>
<keyword evidence="1" id="KW-0812">Transmembrane</keyword>
<dbReference type="EMBL" id="VXIV02002019">
    <property type="protein sequence ID" value="KAF6027812.1"/>
    <property type="molecule type" value="Genomic_DNA"/>
</dbReference>
<organism evidence="2 3">
    <name type="scientific">Bugula neritina</name>
    <name type="common">Brown bryozoan</name>
    <name type="synonym">Sertularia neritina</name>
    <dbReference type="NCBI Taxonomy" id="10212"/>
    <lineage>
        <taxon>Eukaryota</taxon>
        <taxon>Metazoa</taxon>
        <taxon>Spiralia</taxon>
        <taxon>Lophotrochozoa</taxon>
        <taxon>Bryozoa</taxon>
        <taxon>Gymnolaemata</taxon>
        <taxon>Cheilostomatida</taxon>
        <taxon>Flustrina</taxon>
        <taxon>Buguloidea</taxon>
        <taxon>Bugulidae</taxon>
        <taxon>Bugula</taxon>
    </lineage>
</organism>
<sequence>MADTQRSTVNEALLAVGEPGKYHLLLLMSIFVPGALTSIHTLVVVLSQAGMAYSTVILRWAASLDF</sequence>
<dbReference type="AlphaFoldDB" id="A0A7J7JN83"/>
<gene>
    <name evidence="2" type="ORF">EB796_013880</name>
</gene>
<feature type="transmembrane region" description="Helical" evidence="1">
    <location>
        <begin position="22"/>
        <end position="46"/>
    </location>
</feature>
<name>A0A7J7JN83_BUGNE</name>
<keyword evidence="1" id="KW-0472">Membrane</keyword>
<comment type="caution">
    <text evidence="2">The sequence shown here is derived from an EMBL/GenBank/DDBJ whole genome shotgun (WGS) entry which is preliminary data.</text>
</comment>
<evidence type="ECO:0000313" key="2">
    <source>
        <dbReference type="EMBL" id="KAF6027812.1"/>
    </source>
</evidence>
<evidence type="ECO:0000256" key="1">
    <source>
        <dbReference type="SAM" id="Phobius"/>
    </source>
</evidence>
<keyword evidence="3" id="KW-1185">Reference proteome</keyword>
<protein>
    <submittedName>
        <fullName evidence="2">Uncharacterized protein</fullName>
    </submittedName>
</protein>
<proteinExistence type="predicted"/>
<reference evidence="2" key="1">
    <citation type="submission" date="2020-06" db="EMBL/GenBank/DDBJ databases">
        <title>Draft genome of Bugula neritina, a colonial animal packing powerful symbionts and potential medicines.</title>
        <authorList>
            <person name="Rayko M."/>
        </authorList>
    </citation>
    <scope>NUCLEOTIDE SEQUENCE [LARGE SCALE GENOMIC DNA]</scope>
    <source>
        <strain evidence="2">Kwan_BN1</strain>
    </source>
</reference>
<dbReference type="Proteomes" id="UP000593567">
    <property type="component" value="Unassembled WGS sequence"/>
</dbReference>
<keyword evidence="1" id="KW-1133">Transmembrane helix</keyword>
<accession>A0A7J7JN83</accession>